<evidence type="ECO:0000313" key="11">
    <source>
        <dbReference type="Proteomes" id="UP001432322"/>
    </source>
</evidence>
<comment type="cofactor">
    <cofactor evidence="8">
        <name>Zn(2+)</name>
        <dbReference type="ChEBI" id="CHEBI:29105"/>
    </cofactor>
    <text evidence="8">Binds 1 zinc ion per subunit.</text>
</comment>
<dbReference type="SUPFAM" id="SSF48239">
    <property type="entry name" value="Terpenoid cyclases/Protein prenyltransferases"/>
    <property type="match status" value="1"/>
</dbReference>
<evidence type="ECO:0000256" key="2">
    <source>
        <dbReference type="ARBA" id="ARBA00022602"/>
    </source>
</evidence>
<dbReference type="GO" id="GO:0046872">
    <property type="term" value="F:metal ion binding"/>
    <property type="evidence" value="ECO:0007669"/>
    <property type="project" value="UniProtKB-KW"/>
</dbReference>
<keyword evidence="3 8" id="KW-0808">Transferase</keyword>
<reference evidence="10" key="1">
    <citation type="submission" date="2023-10" db="EMBL/GenBank/DDBJ databases">
        <title>Genome assembly of Pristionchus species.</title>
        <authorList>
            <person name="Yoshida K."/>
            <person name="Sommer R.J."/>
        </authorList>
    </citation>
    <scope>NUCLEOTIDE SEQUENCE</scope>
    <source>
        <strain evidence="10">RS5133</strain>
    </source>
</reference>
<sequence>QSFAGFLDIARKDVDIKESAPSTLLRDLHATYIREFEANKDGFDYIMAEPLRVSGIYWCVSAMDILGKLSLMDGPSIVTYVLSMQKENGGFAPAENHDAHLLHTLCAVQILYILGAVDRLGEEQRRKIVEFVQKRQNEDGSFNGDDSNEVDTRFSFVALGTLHLLDRMDAVDLDKACSFVLRCHNADGGFGTRPGSESHSGQVYCCVGTLLLAGRLDSINRDKTAQWLAMRQCASGGLNGRPEKLPDVCYSWWVLASLAMLRRLNWIDENKMIRFIYACQDEETGGFSDRPGDYPDPFHTVFGTAALSLFGRDGLEPVDAVLCMTKKSLGDKSIPL</sequence>
<evidence type="ECO:0000256" key="7">
    <source>
        <dbReference type="ARBA" id="ARBA00047658"/>
    </source>
</evidence>
<evidence type="ECO:0000259" key="9">
    <source>
        <dbReference type="Pfam" id="PF00432"/>
    </source>
</evidence>
<feature type="domain" description="Prenyltransferase alpha-alpha toroid" evidence="9">
    <location>
        <begin position="24"/>
        <end position="324"/>
    </location>
</feature>
<evidence type="ECO:0000313" key="10">
    <source>
        <dbReference type="EMBL" id="GMT32588.1"/>
    </source>
</evidence>
<dbReference type="AlphaFoldDB" id="A0AAV5WPQ8"/>
<keyword evidence="4 8" id="KW-0479">Metal-binding</keyword>
<name>A0AAV5WPQ8_9BILA</name>
<comment type="caution">
    <text evidence="10">The sequence shown here is derived from an EMBL/GenBank/DDBJ whole genome shotgun (WGS) entry which is preliminary data.</text>
</comment>
<proteinExistence type="inferred from homology"/>
<comment type="function">
    <text evidence="8">Catalyzes the transfer of a geranylgeranyl moiety from geranylgeranyl diphosphate to both cysteines of proteins with the C-terminal sequence -XXCC, -XCXC and -CCXX.</text>
</comment>
<evidence type="ECO:0000256" key="4">
    <source>
        <dbReference type="ARBA" id="ARBA00022723"/>
    </source>
</evidence>
<evidence type="ECO:0000256" key="6">
    <source>
        <dbReference type="ARBA" id="ARBA00022833"/>
    </source>
</evidence>
<gene>
    <name evidence="10" type="ORF">PFISCL1PPCAC_23885</name>
</gene>
<feature type="non-terminal residue" evidence="10">
    <location>
        <position position="1"/>
    </location>
</feature>
<dbReference type="Gene3D" id="1.50.10.20">
    <property type="match status" value="1"/>
</dbReference>
<protein>
    <recommendedName>
        <fullName evidence="8">Geranylgeranyl transferase type-2 subunit beta</fullName>
        <ecNumber evidence="8">2.5.1.60</ecNumber>
    </recommendedName>
</protein>
<dbReference type="GO" id="GO:0005968">
    <property type="term" value="C:Rab-protein geranylgeranyltransferase complex"/>
    <property type="evidence" value="ECO:0007669"/>
    <property type="project" value="UniProtKB-UniRule"/>
</dbReference>
<keyword evidence="2 8" id="KW-0637">Prenyltransferase</keyword>
<comment type="catalytic activity">
    <reaction evidence="7 8">
        <text>geranylgeranyl diphosphate + L-cysteinyl-[protein] = S-geranylgeranyl-L-cysteinyl-[protein] + diphosphate</text>
        <dbReference type="Rhea" id="RHEA:21240"/>
        <dbReference type="Rhea" id="RHEA-COMP:10131"/>
        <dbReference type="Rhea" id="RHEA-COMP:11537"/>
        <dbReference type="ChEBI" id="CHEBI:29950"/>
        <dbReference type="ChEBI" id="CHEBI:33019"/>
        <dbReference type="ChEBI" id="CHEBI:57533"/>
        <dbReference type="ChEBI" id="CHEBI:86021"/>
        <dbReference type="EC" id="2.5.1.60"/>
    </reaction>
</comment>
<evidence type="ECO:0000256" key="3">
    <source>
        <dbReference type="ARBA" id="ARBA00022679"/>
    </source>
</evidence>
<dbReference type="CDD" id="cd02894">
    <property type="entry name" value="GGTase-II"/>
    <property type="match status" value="1"/>
</dbReference>
<keyword evidence="6 8" id="KW-0862">Zinc</keyword>
<dbReference type="Pfam" id="PF00432">
    <property type="entry name" value="Prenyltrans"/>
    <property type="match status" value="1"/>
</dbReference>
<evidence type="ECO:0000256" key="1">
    <source>
        <dbReference type="ARBA" id="ARBA00010497"/>
    </source>
</evidence>
<dbReference type="PANTHER" id="PTHR11774:SF11">
    <property type="entry name" value="GERANYLGERANYL TRANSFERASE TYPE-2 SUBUNIT BETA"/>
    <property type="match status" value="1"/>
</dbReference>
<dbReference type="EC" id="2.5.1.60" evidence="8"/>
<evidence type="ECO:0000256" key="5">
    <source>
        <dbReference type="ARBA" id="ARBA00022737"/>
    </source>
</evidence>
<dbReference type="FunFam" id="1.50.10.20:FF:000028">
    <property type="entry name" value="Geranylgeranyl transferase type-2 subunit beta"/>
    <property type="match status" value="1"/>
</dbReference>
<dbReference type="GO" id="GO:0004663">
    <property type="term" value="F:Rab geranylgeranyltransferase activity"/>
    <property type="evidence" value="ECO:0007669"/>
    <property type="project" value="UniProtKB-UniRule"/>
</dbReference>
<keyword evidence="11" id="KW-1185">Reference proteome</keyword>
<dbReference type="InterPro" id="IPR045089">
    <property type="entry name" value="PGGT1B-like"/>
</dbReference>
<dbReference type="Proteomes" id="UP001432322">
    <property type="component" value="Unassembled WGS sequence"/>
</dbReference>
<keyword evidence="5" id="KW-0677">Repeat</keyword>
<dbReference type="InterPro" id="IPR001330">
    <property type="entry name" value="Prenyltrans"/>
</dbReference>
<dbReference type="InterPro" id="IPR008930">
    <property type="entry name" value="Terpenoid_cyclase/PrenylTrfase"/>
</dbReference>
<comment type="similarity">
    <text evidence="1 8">Belongs to the protein prenyltransferase subunit beta family.</text>
</comment>
<accession>A0AAV5WPQ8</accession>
<evidence type="ECO:0000256" key="8">
    <source>
        <dbReference type="RuleBase" id="RU365076"/>
    </source>
</evidence>
<dbReference type="InterPro" id="IPR026873">
    <property type="entry name" value="Ptb1"/>
</dbReference>
<organism evidence="10 11">
    <name type="scientific">Pristionchus fissidentatus</name>
    <dbReference type="NCBI Taxonomy" id="1538716"/>
    <lineage>
        <taxon>Eukaryota</taxon>
        <taxon>Metazoa</taxon>
        <taxon>Ecdysozoa</taxon>
        <taxon>Nematoda</taxon>
        <taxon>Chromadorea</taxon>
        <taxon>Rhabditida</taxon>
        <taxon>Rhabditina</taxon>
        <taxon>Diplogasteromorpha</taxon>
        <taxon>Diplogasteroidea</taxon>
        <taxon>Neodiplogasteridae</taxon>
        <taxon>Pristionchus</taxon>
    </lineage>
</organism>
<dbReference type="EMBL" id="BTSY01000006">
    <property type="protein sequence ID" value="GMT32588.1"/>
    <property type="molecule type" value="Genomic_DNA"/>
</dbReference>
<dbReference type="PANTHER" id="PTHR11774">
    <property type="entry name" value="GERANYLGERANYL TRANSFERASE TYPE BETA SUBUNIT"/>
    <property type="match status" value="1"/>
</dbReference>